<dbReference type="InterPro" id="IPR030237">
    <property type="entry name" value="Harmonin_N"/>
</dbReference>
<dbReference type="InterPro" id="IPR051844">
    <property type="entry name" value="USH2_Complex_Protein"/>
</dbReference>
<comment type="subcellular location">
    <subcellularLocation>
        <location evidence="1">Cell projection</location>
        <location evidence="1">Microvillus</location>
    </subcellularLocation>
    <subcellularLocation>
        <location evidence="2">Cytoplasm</location>
        <location evidence="2">Cytoskeleton</location>
    </subcellularLocation>
    <subcellularLocation>
        <location evidence="3">Cytoplasm</location>
        <location evidence="3">Cytosol</location>
    </subcellularLocation>
</comment>
<dbReference type="GO" id="GO:1904970">
    <property type="term" value="P:brush border assembly"/>
    <property type="evidence" value="ECO:0007669"/>
    <property type="project" value="Ensembl"/>
</dbReference>
<dbReference type="OMA" id="QLMMVDG"/>
<feature type="compositionally biased region" description="Basic and acidic residues" evidence="15">
    <location>
        <begin position="399"/>
        <end position="409"/>
    </location>
</feature>
<evidence type="ECO:0000256" key="15">
    <source>
        <dbReference type="SAM" id="MobiDB-lite"/>
    </source>
</evidence>
<dbReference type="Ensembl" id="ENSMODT00000008643.3">
    <property type="protein sequence ID" value="ENSMODP00000008475.3"/>
    <property type="gene ID" value="ENSMODG00000006841.3"/>
</dbReference>
<dbReference type="GO" id="GO:0005903">
    <property type="term" value="C:brush border"/>
    <property type="evidence" value="ECO:0007669"/>
    <property type="project" value="Ensembl"/>
</dbReference>
<dbReference type="Gene3D" id="1.20.1160.20">
    <property type="match status" value="1"/>
</dbReference>
<dbReference type="Bgee" id="ENSMODG00000006841">
    <property type="expression patterns" value="Expressed in adult mammalian kidney and 15 other cell types or tissues"/>
</dbReference>
<dbReference type="SMART" id="SM00228">
    <property type="entry name" value="PDZ"/>
    <property type="match status" value="3"/>
</dbReference>
<evidence type="ECO:0000313" key="18">
    <source>
        <dbReference type="Proteomes" id="UP000002280"/>
    </source>
</evidence>
<dbReference type="CDD" id="cd06737">
    <property type="entry name" value="PDZ1_harmonin"/>
    <property type="match status" value="1"/>
</dbReference>
<dbReference type="GO" id="GO:0007605">
    <property type="term" value="P:sensory perception of sound"/>
    <property type="evidence" value="ECO:0000318"/>
    <property type="project" value="GO_Central"/>
</dbReference>
<dbReference type="CDD" id="cd06739">
    <property type="entry name" value="PDZ3_harmonin"/>
    <property type="match status" value="1"/>
</dbReference>
<evidence type="ECO:0000256" key="12">
    <source>
        <dbReference type="ARBA" id="ARBA00056915"/>
    </source>
</evidence>
<keyword evidence="6" id="KW-0677">Repeat</keyword>
<evidence type="ECO:0000256" key="14">
    <source>
        <dbReference type="ARBA" id="ARBA00073777"/>
    </source>
</evidence>
<evidence type="ECO:0000256" key="7">
    <source>
        <dbReference type="ARBA" id="ARBA00022740"/>
    </source>
</evidence>
<dbReference type="CDD" id="cd06738">
    <property type="entry name" value="PDZ2_harmonin"/>
    <property type="match status" value="1"/>
</dbReference>
<feature type="compositionally biased region" description="Basic and acidic residues" evidence="15">
    <location>
        <begin position="327"/>
        <end position="348"/>
    </location>
</feature>
<comment type="function">
    <text evidence="12">Anchoring/scaffolding protein that is a part of the functional network formed by USH1C, USH1G, CDH23 and MYO7A that mediates mechanotransduction in cochlear hair cells. Required for normal development and maintenance of cochlear hair cell bundles. As part of the intermicrovillar adhesion complex/IMAC plays a role in brush border differentiation, controlling microvilli organization and length. Probably plays a central regulatory role in the assembly of the complex, recruiting CDHR2, CDHR5 and MYO7B to the microvilli tips.</text>
</comment>
<dbReference type="GO" id="GO:0060122">
    <property type="term" value="P:inner ear receptor cell stereocilium organization"/>
    <property type="evidence" value="ECO:0000318"/>
    <property type="project" value="GO_Central"/>
</dbReference>
<dbReference type="Pfam" id="PF21219">
    <property type="entry name" value="USH1C_N"/>
    <property type="match status" value="1"/>
</dbReference>
<reference evidence="17" key="2">
    <citation type="submission" date="2025-08" db="UniProtKB">
        <authorList>
            <consortium name="Ensembl"/>
        </authorList>
    </citation>
    <scope>IDENTIFICATION</scope>
</reference>
<evidence type="ECO:0000256" key="11">
    <source>
        <dbReference type="ARBA" id="ARBA00023273"/>
    </source>
</evidence>
<dbReference type="GO" id="GO:0050953">
    <property type="term" value="P:sensory perception of light stimulus"/>
    <property type="evidence" value="ECO:0007669"/>
    <property type="project" value="Ensembl"/>
</dbReference>
<evidence type="ECO:0000313" key="17">
    <source>
        <dbReference type="Ensembl" id="ENSMODP00000008475.3"/>
    </source>
</evidence>
<dbReference type="PROSITE" id="PS50106">
    <property type="entry name" value="PDZ"/>
    <property type="match status" value="3"/>
</dbReference>
<dbReference type="HOGENOM" id="CLU_019813_0_0_1"/>
<name>F6PFY4_MONDO</name>
<dbReference type="GO" id="GO:0005929">
    <property type="term" value="C:cilium"/>
    <property type="evidence" value="ECO:0000318"/>
    <property type="project" value="GO_Central"/>
</dbReference>
<dbReference type="Gene3D" id="2.30.42.10">
    <property type="match status" value="3"/>
</dbReference>
<dbReference type="FunFam" id="1.20.1160.20:FF:000001">
    <property type="entry name" value="harmonin isoform X1"/>
    <property type="match status" value="1"/>
</dbReference>
<keyword evidence="4" id="KW-0963">Cytoplasm</keyword>
<evidence type="ECO:0000256" key="10">
    <source>
        <dbReference type="ARBA" id="ARBA00023212"/>
    </source>
</evidence>
<dbReference type="GO" id="GO:0002142">
    <property type="term" value="C:stereocilia ankle link complex"/>
    <property type="evidence" value="ECO:0000318"/>
    <property type="project" value="GO_Central"/>
</dbReference>
<feature type="domain" description="PDZ" evidence="16">
    <location>
        <begin position="445"/>
        <end position="518"/>
    </location>
</feature>
<dbReference type="InParanoid" id="F6PFY4"/>
<feature type="domain" description="PDZ" evidence="16">
    <location>
        <begin position="87"/>
        <end position="155"/>
    </location>
</feature>
<dbReference type="GO" id="GO:0005902">
    <property type="term" value="C:microvillus"/>
    <property type="evidence" value="ECO:0007669"/>
    <property type="project" value="UniProtKB-SubCell"/>
</dbReference>
<dbReference type="AlphaFoldDB" id="F6PFY4"/>
<dbReference type="GO" id="GO:0005886">
    <property type="term" value="C:plasma membrane"/>
    <property type="evidence" value="ECO:0000318"/>
    <property type="project" value="GO_Central"/>
</dbReference>
<gene>
    <name evidence="17" type="primary">USH1C</name>
</gene>
<dbReference type="GO" id="GO:0032426">
    <property type="term" value="C:stereocilium tip"/>
    <property type="evidence" value="ECO:0000318"/>
    <property type="project" value="GO_Central"/>
</dbReference>
<dbReference type="eggNOG" id="KOG3528">
    <property type="taxonomic scope" value="Eukaryota"/>
</dbReference>
<feature type="region of interest" description="Disordered" evidence="15">
    <location>
        <begin position="325"/>
        <end position="348"/>
    </location>
</feature>
<evidence type="ECO:0000256" key="13">
    <source>
        <dbReference type="ARBA" id="ARBA00064828"/>
    </source>
</evidence>
<keyword evidence="10" id="KW-0206">Cytoskeleton</keyword>
<dbReference type="GO" id="GO:0045494">
    <property type="term" value="P:photoreceptor cell maintenance"/>
    <property type="evidence" value="ECO:0007669"/>
    <property type="project" value="Ensembl"/>
</dbReference>
<keyword evidence="5" id="KW-0597">Phosphoprotein</keyword>
<protein>
    <recommendedName>
        <fullName evidence="14">Harmonin</fullName>
    </recommendedName>
</protein>
<dbReference type="FunFam" id="2.30.42.10:FF:000062">
    <property type="entry name" value="harmonin isoform X1"/>
    <property type="match status" value="1"/>
</dbReference>
<dbReference type="GO" id="GO:0050957">
    <property type="term" value="P:equilibrioception"/>
    <property type="evidence" value="ECO:0007669"/>
    <property type="project" value="Ensembl"/>
</dbReference>
<evidence type="ECO:0000256" key="4">
    <source>
        <dbReference type="ARBA" id="ARBA00022490"/>
    </source>
</evidence>
<keyword evidence="18" id="KW-1185">Reference proteome</keyword>
<keyword evidence="7" id="KW-1009">Hearing</keyword>
<evidence type="ECO:0000256" key="6">
    <source>
        <dbReference type="ARBA" id="ARBA00022737"/>
    </source>
</evidence>
<evidence type="ECO:0000256" key="3">
    <source>
        <dbReference type="ARBA" id="ARBA00004514"/>
    </source>
</evidence>
<dbReference type="PANTHER" id="PTHR23116:SF36">
    <property type="entry name" value="HARMONIN"/>
    <property type="match status" value="1"/>
</dbReference>
<keyword evidence="8" id="KW-0221">Differentiation</keyword>
<dbReference type="GO" id="GO:0046549">
    <property type="term" value="P:retinal cone cell development"/>
    <property type="evidence" value="ECO:0000318"/>
    <property type="project" value="GO_Central"/>
</dbReference>
<reference evidence="17" key="3">
    <citation type="submission" date="2025-09" db="UniProtKB">
        <authorList>
            <consortium name="Ensembl"/>
        </authorList>
    </citation>
    <scope>IDENTIFICATION</scope>
</reference>
<dbReference type="GO" id="GO:0001917">
    <property type="term" value="C:photoreceptor inner segment"/>
    <property type="evidence" value="ECO:0000318"/>
    <property type="project" value="GO_Central"/>
</dbReference>
<comment type="subunit">
    <text evidence="13">Part of the IMAC/intermicrovillar adhesion complex/intermicrovillar tip-link complex composed of ANKS4B, MYO7B, USH1C, CDHR2 and CDHR5. Part of a complex composed of USH1C, USH1G and MYO7A. Interacts with F-actin. Interacts with USH2A. Interacts with SLC4A7. Interacts (via PDZ1 domain) with the C-terminus of USHBP1. Interacts (via N-terminus and PDZ 2 domain) with CDH23. Interacts with USH1G. Interacts with MYO7B. Interacts with CDHR2 and CDHR5; may mediate their interaction with MYO7B at the microvilli tip. Interacts (via PDZ 1 domain) with ANKS4B. Interacts (via PDZ 1 domain) with DOCK4.</text>
</comment>
<evidence type="ECO:0000256" key="5">
    <source>
        <dbReference type="ARBA" id="ARBA00022553"/>
    </source>
</evidence>
<dbReference type="GO" id="GO:0030507">
    <property type="term" value="F:spectrin binding"/>
    <property type="evidence" value="ECO:0007669"/>
    <property type="project" value="Ensembl"/>
</dbReference>
<keyword evidence="11" id="KW-0966">Cell projection</keyword>
<feature type="region of interest" description="Disordered" evidence="15">
    <location>
        <begin position="385"/>
        <end position="416"/>
    </location>
</feature>
<dbReference type="GO" id="GO:0005856">
    <property type="term" value="C:cytoskeleton"/>
    <property type="evidence" value="ECO:0007669"/>
    <property type="project" value="UniProtKB-SubCell"/>
</dbReference>
<organism evidence="17 18">
    <name type="scientific">Monodelphis domestica</name>
    <name type="common">Gray short-tailed opossum</name>
    <dbReference type="NCBI Taxonomy" id="13616"/>
    <lineage>
        <taxon>Eukaryota</taxon>
        <taxon>Metazoa</taxon>
        <taxon>Chordata</taxon>
        <taxon>Craniata</taxon>
        <taxon>Vertebrata</taxon>
        <taxon>Euteleostomi</taxon>
        <taxon>Mammalia</taxon>
        <taxon>Metatheria</taxon>
        <taxon>Didelphimorphia</taxon>
        <taxon>Didelphidae</taxon>
        <taxon>Monodelphis</taxon>
    </lineage>
</organism>
<dbReference type="SUPFAM" id="SSF50156">
    <property type="entry name" value="PDZ domain-like"/>
    <property type="match status" value="3"/>
</dbReference>
<dbReference type="InterPro" id="IPR036034">
    <property type="entry name" value="PDZ_sf"/>
</dbReference>
<dbReference type="PANTHER" id="PTHR23116">
    <property type="entry name" value="PDZ DOMAIN CONTAINING WHIRLIN AND HARMONIN-RELATED"/>
    <property type="match status" value="1"/>
</dbReference>
<dbReference type="GO" id="GO:1904106">
    <property type="term" value="P:protein localization to microvillus"/>
    <property type="evidence" value="ECO:0007669"/>
    <property type="project" value="Ensembl"/>
</dbReference>
<dbReference type="GeneTree" id="ENSGT00950000183002"/>
<dbReference type="InterPro" id="IPR001478">
    <property type="entry name" value="PDZ"/>
</dbReference>
<dbReference type="Proteomes" id="UP000002280">
    <property type="component" value="Chromosome 5"/>
</dbReference>
<accession>F6PFY4</accession>
<dbReference type="FunFam" id="2.30.42.10:FF:000071">
    <property type="entry name" value="harmonin isoform X1"/>
    <property type="match status" value="1"/>
</dbReference>
<dbReference type="GO" id="GO:0002093">
    <property type="term" value="P:auditory receptor cell morphogenesis"/>
    <property type="evidence" value="ECO:0000318"/>
    <property type="project" value="GO_Central"/>
</dbReference>
<evidence type="ECO:0000256" key="9">
    <source>
        <dbReference type="ARBA" id="ARBA00023054"/>
    </source>
</evidence>
<dbReference type="FunCoup" id="F6PFY4">
    <property type="interactions" value="7"/>
</dbReference>
<dbReference type="GO" id="GO:0000086">
    <property type="term" value="P:G2/M transition of mitotic cell cycle"/>
    <property type="evidence" value="ECO:0007669"/>
    <property type="project" value="Ensembl"/>
</dbReference>
<dbReference type="GO" id="GO:0005829">
    <property type="term" value="C:cytosol"/>
    <property type="evidence" value="ECO:0007669"/>
    <property type="project" value="UniProtKB-SubCell"/>
</dbReference>
<evidence type="ECO:0000259" key="16">
    <source>
        <dbReference type="PROSITE" id="PS50106"/>
    </source>
</evidence>
<dbReference type="FunFam" id="2.30.42.10:FF:000104">
    <property type="entry name" value="harmonin isoform X2"/>
    <property type="match status" value="1"/>
</dbReference>
<evidence type="ECO:0000256" key="1">
    <source>
        <dbReference type="ARBA" id="ARBA00004105"/>
    </source>
</evidence>
<proteinExistence type="predicted"/>
<keyword evidence="9" id="KW-0175">Coiled coil</keyword>
<dbReference type="GO" id="GO:0065003">
    <property type="term" value="P:protein-containing complex assembly"/>
    <property type="evidence" value="ECO:0007669"/>
    <property type="project" value="Ensembl"/>
</dbReference>
<dbReference type="CDD" id="cd07353">
    <property type="entry name" value="harmonin_N"/>
    <property type="match status" value="1"/>
</dbReference>
<sequence length="545" mass="61843">MDRKVAREFRHKVDFLIENDAEKDYLYDVLRMYHEAMDVSVLVGDLKLVINEPNRLPLFDAVRPLIPLKHQVEYDQLTPRRSRKLKEVRLDRTHPEGLGISVRGGLEFGCGLFISHLIKGGQADNVGLQLGDEIVRINGYSISSCTHEEIINLIRTKKTVSIKVRHIGMIPVKNSPDESLKWQFVDQFVAETGFLGSRENREKKVFISLIGSRGLGCSISSGPTQKPGIFISNVKPGSLSAEVGLETGDQIVEVNGIDFTHMDHKEAVNVLKSSRSLTISIVAGAGRELFMTERERQAEIRQRELDRQELMLQKRLAMESNKILQEQQEKERQRKKEIAQKAAEENERYRKEIEQITEDEERFKKQWEEEWGTKGQLLMPKTITAEVHPPPPRKPKYKKGMESPPHADDGLNGETKNQQVQDFRKYEEDFNPYSMFLREQIIGKDVRLLRIKKEGSLDLAVEGGVDSPIGKIVVSAVYEDGAADRHGGIVKGDEIMAINGKIVTGFTLAEAQATLQNAWHHGADWIDLVIAVSPPKEYDDELTFF</sequence>
<evidence type="ECO:0000256" key="2">
    <source>
        <dbReference type="ARBA" id="ARBA00004245"/>
    </source>
</evidence>
<dbReference type="Pfam" id="PF00595">
    <property type="entry name" value="PDZ"/>
    <property type="match status" value="3"/>
</dbReference>
<feature type="domain" description="PDZ" evidence="16">
    <location>
        <begin position="204"/>
        <end position="274"/>
    </location>
</feature>
<dbReference type="STRING" id="13616.ENSMODP00000008475"/>
<evidence type="ECO:0000256" key="8">
    <source>
        <dbReference type="ARBA" id="ARBA00022782"/>
    </source>
</evidence>
<reference evidence="17 18" key="1">
    <citation type="journal article" date="2007" name="Nature">
        <title>Genome of the marsupial Monodelphis domestica reveals innovation in non-coding sequences.</title>
        <authorList>
            <person name="Mikkelsen T.S."/>
            <person name="Wakefield M.J."/>
            <person name="Aken B."/>
            <person name="Amemiya C.T."/>
            <person name="Chang J.L."/>
            <person name="Duke S."/>
            <person name="Garber M."/>
            <person name="Gentles A.J."/>
            <person name="Goodstadt L."/>
            <person name="Heger A."/>
            <person name="Jurka J."/>
            <person name="Kamal M."/>
            <person name="Mauceli E."/>
            <person name="Searle S.M."/>
            <person name="Sharpe T."/>
            <person name="Baker M.L."/>
            <person name="Batzer M.A."/>
            <person name="Benos P.V."/>
            <person name="Belov K."/>
            <person name="Clamp M."/>
            <person name="Cook A."/>
            <person name="Cuff J."/>
            <person name="Das R."/>
            <person name="Davidow L."/>
            <person name="Deakin J.E."/>
            <person name="Fazzari M.J."/>
            <person name="Glass J.L."/>
            <person name="Grabherr M."/>
            <person name="Greally J.M."/>
            <person name="Gu W."/>
            <person name="Hore T.A."/>
            <person name="Huttley G.A."/>
            <person name="Kleber M."/>
            <person name="Jirtle R.L."/>
            <person name="Koina E."/>
            <person name="Lee J.T."/>
            <person name="Mahony S."/>
            <person name="Marra M.A."/>
            <person name="Miller R.D."/>
            <person name="Nicholls R.D."/>
            <person name="Oda M."/>
            <person name="Papenfuss A.T."/>
            <person name="Parra Z.E."/>
            <person name="Pollock D.D."/>
            <person name="Ray D.A."/>
            <person name="Schein J.E."/>
            <person name="Speed T.P."/>
            <person name="Thompson K."/>
            <person name="VandeBerg J.L."/>
            <person name="Wade C.M."/>
            <person name="Walker J.A."/>
            <person name="Waters P.D."/>
            <person name="Webber C."/>
            <person name="Weidman J.R."/>
            <person name="Xie X."/>
            <person name="Zody M.C."/>
            <person name="Baldwin J."/>
            <person name="Abdouelleil A."/>
            <person name="Abdulkadir J."/>
            <person name="Abebe A."/>
            <person name="Abera B."/>
            <person name="Abreu J."/>
            <person name="Acer S.C."/>
            <person name="Aftuck L."/>
            <person name="Alexander A."/>
            <person name="An P."/>
            <person name="Anderson E."/>
            <person name="Anderson S."/>
            <person name="Arachi H."/>
            <person name="Azer M."/>
            <person name="Bachantsang P."/>
            <person name="Barry A."/>
            <person name="Bayul T."/>
            <person name="Berlin A."/>
            <person name="Bessette D."/>
            <person name="Bloom T."/>
            <person name="Bloom T."/>
            <person name="Boguslavskiy L."/>
            <person name="Bonnet C."/>
            <person name="Boukhgalter B."/>
            <person name="Bourzgui I."/>
            <person name="Brown A."/>
            <person name="Cahill P."/>
            <person name="Channer S."/>
            <person name="Cheshatsang Y."/>
            <person name="Chuda L."/>
            <person name="Citroen M."/>
            <person name="Collymore A."/>
            <person name="Cooke P."/>
            <person name="Costello M."/>
            <person name="D'Aco K."/>
            <person name="Daza R."/>
            <person name="De Haan G."/>
            <person name="DeGray S."/>
            <person name="DeMaso C."/>
            <person name="Dhargay N."/>
            <person name="Dooley K."/>
            <person name="Dooley E."/>
            <person name="Doricent M."/>
            <person name="Dorje P."/>
            <person name="Dorjee K."/>
            <person name="Dupes A."/>
            <person name="Elong R."/>
            <person name="Falk J."/>
            <person name="Farina A."/>
            <person name="Faro S."/>
            <person name="Ferguson D."/>
            <person name="Fisher S."/>
            <person name="Foley C.D."/>
            <person name="Franke A."/>
            <person name="Friedrich D."/>
            <person name="Gadbois L."/>
            <person name="Gearin G."/>
            <person name="Gearin C.R."/>
            <person name="Giannoukos G."/>
            <person name="Goode T."/>
            <person name="Graham J."/>
            <person name="Grandbois E."/>
            <person name="Grewal S."/>
            <person name="Gyaltsen K."/>
            <person name="Hafez N."/>
            <person name="Hagos B."/>
            <person name="Hall J."/>
            <person name="Henson C."/>
            <person name="Hollinger A."/>
            <person name="Honan T."/>
            <person name="Huard M.D."/>
            <person name="Hughes L."/>
            <person name="Hurhula B."/>
            <person name="Husby M.E."/>
            <person name="Kamat A."/>
            <person name="Kanga B."/>
            <person name="Kashin S."/>
            <person name="Khazanovich D."/>
            <person name="Kisner P."/>
            <person name="Lance K."/>
            <person name="Lara M."/>
            <person name="Lee W."/>
            <person name="Lennon N."/>
            <person name="Letendre F."/>
            <person name="LeVine R."/>
            <person name="Lipovsky A."/>
            <person name="Liu X."/>
            <person name="Liu J."/>
            <person name="Liu S."/>
            <person name="Lokyitsang T."/>
            <person name="Lokyitsang Y."/>
            <person name="Lubonja R."/>
            <person name="Lui A."/>
            <person name="MacDonald P."/>
            <person name="Magnisalis V."/>
            <person name="Maru K."/>
            <person name="Matthews C."/>
            <person name="McCusker W."/>
            <person name="McDonough S."/>
            <person name="Mehta T."/>
            <person name="Meldrim J."/>
            <person name="Meneus L."/>
            <person name="Mihai O."/>
            <person name="Mihalev A."/>
            <person name="Mihova T."/>
            <person name="Mittelman R."/>
            <person name="Mlenga V."/>
            <person name="Montmayeur A."/>
            <person name="Mulrain L."/>
            <person name="Navidi A."/>
            <person name="Naylor J."/>
            <person name="Negash T."/>
            <person name="Nguyen T."/>
            <person name="Nguyen N."/>
            <person name="Nicol R."/>
            <person name="Norbu C."/>
            <person name="Norbu N."/>
            <person name="Novod N."/>
            <person name="O'Neill B."/>
            <person name="Osman S."/>
            <person name="Markiewicz E."/>
            <person name="Oyono O.L."/>
            <person name="Patti C."/>
            <person name="Phunkhang P."/>
            <person name="Pierre F."/>
            <person name="Priest M."/>
            <person name="Raghuraman S."/>
            <person name="Rege F."/>
            <person name="Reyes R."/>
            <person name="Rise C."/>
            <person name="Rogov P."/>
            <person name="Ross K."/>
            <person name="Ryan E."/>
            <person name="Settipalli S."/>
            <person name="Shea T."/>
            <person name="Sherpa N."/>
            <person name="Shi L."/>
            <person name="Shih D."/>
            <person name="Sparrow T."/>
            <person name="Spaulding J."/>
            <person name="Stalker J."/>
            <person name="Stange-Thomann N."/>
            <person name="Stavropoulos S."/>
            <person name="Stone C."/>
            <person name="Strader C."/>
            <person name="Tesfaye S."/>
            <person name="Thomson T."/>
            <person name="Thoulutsang Y."/>
            <person name="Thoulutsang D."/>
            <person name="Topham K."/>
            <person name="Topping I."/>
            <person name="Tsamla T."/>
            <person name="Vassiliev H."/>
            <person name="Vo A."/>
            <person name="Wangchuk T."/>
            <person name="Wangdi T."/>
            <person name="Weiand M."/>
            <person name="Wilkinson J."/>
            <person name="Wilson A."/>
            <person name="Yadav S."/>
            <person name="Young G."/>
            <person name="Yu Q."/>
            <person name="Zembek L."/>
            <person name="Zhong D."/>
            <person name="Zimmer A."/>
            <person name="Zwirko Z."/>
            <person name="Jaffe D.B."/>
            <person name="Alvarez P."/>
            <person name="Brockman W."/>
            <person name="Butler J."/>
            <person name="Chin C."/>
            <person name="Gnerre S."/>
            <person name="MacCallum I."/>
            <person name="Graves J.A."/>
            <person name="Ponting C.P."/>
            <person name="Breen M."/>
            <person name="Samollow P.B."/>
            <person name="Lander E.S."/>
            <person name="Lindblad-Toh K."/>
        </authorList>
    </citation>
    <scope>NUCLEOTIDE SEQUENCE [LARGE SCALE GENOMIC DNA]</scope>
</reference>